<dbReference type="EMBL" id="FNIN01000001">
    <property type="protein sequence ID" value="SDN27048.1"/>
    <property type="molecule type" value="Genomic_DNA"/>
</dbReference>
<keyword evidence="3 12" id="KW-0210">Decarboxylase</keyword>
<dbReference type="InterPro" id="IPR022657">
    <property type="entry name" value="De-COase2_CS"/>
</dbReference>
<evidence type="ECO:0000256" key="9">
    <source>
        <dbReference type="ARBA" id="ARBA00060983"/>
    </source>
</evidence>
<accession>A0A1H0A0F2</accession>
<dbReference type="GO" id="GO:0030170">
    <property type="term" value="F:pyridoxal phosphate binding"/>
    <property type="evidence" value="ECO:0007669"/>
    <property type="project" value="UniProtKB-UniRule"/>
</dbReference>
<evidence type="ECO:0000256" key="1">
    <source>
        <dbReference type="ARBA" id="ARBA00001933"/>
    </source>
</evidence>
<keyword evidence="2 12" id="KW-0028">Amino-acid biosynthesis</keyword>
<evidence type="ECO:0000256" key="2">
    <source>
        <dbReference type="ARBA" id="ARBA00022605"/>
    </source>
</evidence>
<comment type="function">
    <text evidence="12">Specifically catalyzes the decarboxylation of meso-diaminopimelate (meso-DAP) to L-lysine.</text>
</comment>
<dbReference type="PANTHER" id="PTHR43727:SF2">
    <property type="entry name" value="GROUP IV DECARBOXYLASE"/>
    <property type="match status" value="1"/>
</dbReference>
<feature type="binding site" evidence="12">
    <location>
        <position position="372"/>
    </location>
    <ligand>
        <name>substrate</name>
    </ligand>
</feature>
<evidence type="ECO:0000256" key="7">
    <source>
        <dbReference type="ARBA" id="ARBA00050464"/>
    </source>
</evidence>
<dbReference type="UniPathway" id="UPA00034">
    <property type="reaction ID" value="UER00027"/>
</dbReference>
<evidence type="ECO:0000313" key="18">
    <source>
        <dbReference type="Proteomes" id="UP000199602"/>
    </source>
</evidence>
<dbReference type="FunFam" id="3.20.20.10:FF:000003">
    <property type="entry name" value="Diaminopimelate decarboxylase"/>
    <property type="match status" value="1"/>
</dbReference>
<comment type="catalytic activity">
    <reaction evidence="7 12 14">
        <text>meso-2,6-diaminopimelate + H(+) = L-lysine + CO2</text>
        <dbReference type="Rhea" id="RHEA:15101"/>
        <dbReference type="ChEBI" id="CHEBI:15378"/>
        <dbReference type="ChEBI" id="CHEBI:16526"/>
        <dbReference type="ChEBI" id="CHEBI:32551"/>
        <dbReference type="ChEBI" id="CHEBI:57791"/>
        <dbReference type="EC" id="4.1.1.20"/>
    </reaction>
</comment>
<dbReference type="GO" id="GO:0008836">
    <property type="term" value="F:diaminopimelate decarboxylase activity"/>
    <property type="evidence" value="ECO:0007669"/>
    <property type="project" value="UniProtKB-UniRule"/>
</dbReference>
<dbReference type="Pfam" id="PF00278">
    <property type="entry name" value="Orn_DAP_Arg_deC"/>
    <property type="match status" value="1"/>
</dbReference>
<dbReference type="InterPro" id="IPR022644">
    <property type="entry name" value="De-COase2_N"/>
</dbReference>
<organism evidence="17 18">
    <name type="scientific">Desulfonauticus submarinus</name>
    <dbReference type="NCBI Taxonomy" id="206665"/>
    <lineage>
        <taxon>Bacteria</taxon>
        <taxon>Pseudomonadati</taxon>
        <taxon>Thermodesulfobacteriota</taxon>
        <taxon>Desulfovibrionia</taxon>
        <taxon>Desulfovibrionales</taxon>
        <taxon>Desulfonauticaceae</taxon>
        <taxon>Desulfonauticus</taxon>
    </lineage>
</organism>
<gene>
    <name evidence="12" type="primary">lysA</name>
    <name evidence="17" type="ORF">SAMN04488516_101239</name>
</gene>
<evidence type="ECO:0000256" key="12">
    <source>
        <dbReference type="HAMAP-Rule" id="MF_02120"/>
    </source>
</evidence>
<evidence type="ECO:0000256" key="4">
    <source>
        <dbReference type="ARBA" id="ARBA00022898"/>
    </source>
</evidence>
<dbReference type="FunFam" id="2.40.37.10:FF:000003">
    <property type="entry name" value="Diaminopimelate decarboxylase"/>
    <property type="match status" value="1"/>
</dbReference>
<evidence type="ECO:0000259" key="16">
    <source>
        <dbReference type="Pfam" id="PF02784"/>
    </source>
</evidence>
<evidence type="ECO:0000259" key="15">
    <source>
        <dbReference type="Pfam" id="PF00278"/>
    </source>
</evidence>
<dbReference type="EC" id="4.1.1.20" evidence="10 12"/>
<comment type="similarity">
    <text evidence="9 12">Belongs to the Orn/Lys/Arg decarboxylase class-II family. LysA subfamily.</text>
</comment>
<keyword evidence="5 12" id="KW-0457">Lysine biosynthesis</keyword>
<dbReference type="PANTHER" id="PTHR43727">
    <property type="entry name" value="DIAMINOPIMELATE DECARBOXYLASE"/>
    <property type="match status" value="1"/>
</dbReference>
<comment type="pathway">
    <text evidence="8 12 14">Amino-acid biosynthesis; L-lysine biosynthesis via DAP pathway; L-lysine from DL-2,6-diaminopimelate: step 1/1.</text>
</comment>
<proteinExistence type="inferred from homology"/>
<keyword evidence="18" id="KW-1185">Reference proteome</keyword>
<comment type="cofactor">
    <cofactor evidence="1 12 13 14">
        <name>pyridoxal 5'-phosphate</name>
        <dbReference type="ChEBI" id="CHEBI:597326"/>
    </cofactor>
</comment>
<dbReference type="RefSeq" id="WP_092062126.1">
    <property type="nucleotide sequence ID" value="NZ_FNIN01000001.1"/>
</dbReference>
<feature type="binding site" evidence="12">
    <location>
        <position position="316"/>
    </location>
    <ligand>
        <name>substrate</name>
    </ligand>
</feature>
<dbReference type="STRING" id="206665.SAMN04488516_101239"/>
<dbReference type="SUPFAM" id="SSF51419">
    <property type="entry name" value="PLP-binding barrel"/>
    <property type="match status" value="1"/>
</dbReference>
<dbReference type="Gene3D" id="2.40.37.10">
    <property type="entry name" value="Lyase, Ornithine Decarboxylase, Chain A, domain 1"/>
    <property type="match status" value="1"/>
</dbReference>
<keyword evidence="6 12" id="KW-0456">Lyase</keyword>
<dbReference type="InterPro" id="IPR002986">
    <property type="entry name" value="DAP_deCOOHase_LysA"/>
</dbReference>
<feature type="domain" description="Orn/DAP/Arg decarboxylase 2 C-terminal" evidence="15">
    <location>
        <begin position="33"/>
        <end position="370"/>
    </location>
</feature>
<sequence length="416" mass="46480">MHYFEYKNGELYVEDISVKKLVQEYDTPLYIYSAKTFKRHFKAFDSAFEGLKHLTCYSVKANSNLCILKLLGQLGSGMDIVSGGELFRALKAGIEPKKIVYSGVGKREHEIREALLADILMFNVESEAELIKINKVASEMNKIARVSLRINPNVNPETHPYISTGLEKNKFGIPEDYALEIYKLAHNLSNIEPVGIDCHIGSQLTSISPFLDALDKILDLYLKLLDLGIKIQYLDLGGGLGIQYKEEAPPHPIEFGKALKKRLQNKNITLILEPGRVIAGNAGILVTKVLYTKKAPKKNFIIVDAAMNDLIRPSLYGSYHKIEPVIQSSAQQTIVADVVGPICESGDFLAQDRKLPKLKEGDLLAVFSAGAYGFTMSSQYNSRPRAAEILVDKDKIILARRREVYMDLINLEDNCI</sequence>
<evidence type="ECO:0000256" key="8">
    <source>
        <dbReference type="ARBA" id="ARBA00060643"/>
    </source>
</evidence>
<evidence type="ECO:0000256" key="5">
    <source>
        <dbReference type="ARBA" id="ARBA00023154"/>
    </source>
</evidence>
<evidence type="ECO:0000256" key="11">
    <source>
        <dbReference type="ARBA" id="ARBA00074972"/>
    </source>
</evidence>
<dbReference type="InterPro" id="IPR029066">
    <property type="entry name" value="PLP-binding_barrel"/>
</dbReference>
<evidence type="ECO:0000256" key="13">
    <source>
        <dbReference type="PIRSR" id="PIRSR600183-50"/>
    </source>
</evidence>
<dbReference type="InterPro" id="IPR000183">
    <property type="entry name" value="Orn/DAP/Arg_de-COase"/>
</dbReference>
<dbReference type="InterPro" id="IPR009006">
    <property type="entry name" value="Ala_racemase/Decarboxylase_C"/>
</dbReference>
<dbReference type="Proteomes" id="UP000199602">
    <property type="component" value="Unassembled WGS sequence"/>
</dbReference>
<dbReference type="HAMAP" id="MF_02120">
    <property type="entry name" value="LysA"/>
    <property type="match status" value="1"/>
</dbReference>
<dbReference type="Gene3D" id="3.20.20.10">
    <property type="entry name" value="Alanine racemase"/>
    <property type="match status" value="1"/>
</dbReference>
<dbReference type="GO" id="GO:0009089">
    <property type="term" value="P:lysine biosynthetic process via diaminopimelate"/>
    <property type="evidence" value="ECO:0007669"/>
    <property type="project" value="UniProtKB-UniRule"/>
</dbReference>
<comment type="subunit">
    <text evidence="12">Homodimer.</text>
</comment>
<feature type="binding site" evidence="12">
    <location>
        <begin position="273"/>
        <end position="276"/>
    </location>
    <ligand>
        <name>pyridoxal 5'-phosphate</name>
        <dbReference type="ChEBI" id="CHEBI:597326"/>
    </ligand>
</feature>
<dbReference type="PRINTS" id="PR01179">
    <property type="entry name" value="ODADCRBXLASE"/>
</dbReference>
<evidence type="ECO:0000256" key="3">
    <source>
        <dbReference type="ARBA" id="ARBA00022793"/>
    </source>
</evidence>
<dbReference type="SUPFAM" id="SSF50621">
    <property type="entry name" value="Alanine racemase C-terminal domain-like"/>
    <property type="match status" value="1"/>
</dbReference>
<dbReference type="PROSITE" id="PS00879">
    <property type="entry name" value="ODR_DC_2_2"/>
    <property type="match status" value="1"/>
</dbReference>
<dbReference type="CDD" id="cd06828">
    <property type="entry name" value="PLPDE_III_DapDC"/>
    <property type="match status" value="1"/>
</dbReference>
<feature type="binding site" evidence="12">
    <location>
        <position position="312"/>
    </location>
    <ligand>
        <name>substrate</name>
    </ligand>
</feature>
<evidence type="ECO:0000256" key="14">
    <source>
        <dbReference type="RuleBase" id="RU003738"/>
    </source>
</evidence>
<dbReference type="Pfam" id="PF02784">
    <property type="entry name" value="Orn_Arg_deC_N"/>
    <property type="match status" value="1"/>
</dbReference>
<dbReference type="InterPro" id="IPR022643">
    <property type="entry name" value="De-COase2_C"/>
</dbReference>
<dbReference type="PRINTS" id="PR01181">
    <property type="entry name" value="DAPDCRBXLASE"/>
</dbReference>
<feature type="modified residue" description="N6-(pyridoxal phosphate)lysine" evidence="12 13">
    <location>
        <position position="60"/>
    </location>
</feature>
<name>A0A1H0A0F2_9BACT</name>
<evidence type="ECO:0000256" key="6">
    <source>
        <dbReference type="ARBA" id="ARBA00023239"/>
    </source>
</evidence>
<protein>
    <recommendedName>
        <fullName evidence="11 12">Diaminopimelate decarboxylase</fullName>
        <shortName evidence="12">DAP decarboxylase</shortName>
        <shortName evidence="12">DAPDC</shortName>
        <ecNumber evidence="10 12">4.1.1.20</ecNumber>
    </recommendedName>
</protein>
<evidence type="ECO:0000313" key="17">
    <source>
        <dbReference type="EMBL" id="SDN27048.1"/>
    </source>
</evidence>
<feature type="active site" description="Proton donor" evidence="13">
    <location>
        <position position="343"/>
    </location>
</feature>
<feature type="domain" description="Orn/DAP/Arg decarboxylase 2 N-terminal" evidence="16">
    <location>
        <begin position="36"/>
        <end position="279"/>
    </location>
</feature>
<feature type="binding site" evidence="12">
    <location>
        <position position="239"/>
    </location>
    <ligand>
        <name>pyridoxal 5'-phosphate</name>
        <dbReference type="ChEBI" id="CHEBI:597326"/>
    </ligand>
</feature>
<dbReference type="OrthoDB" id="9802241at2"/>
<reference evidence="17 18" key="1">
    <citation type="submission" date="2016-10" db="EMBL/GenBank/DDBJ databases">
        <authorList>
            <person name="de Groot N.N."/>
        </authorList>
    </citation>
    <scope>NUCLEOTIDE SEQUENCE [LARGE SCALE GENOMIC DNA]</scope>
    <source>
        <strain evidence="17 18">DSM 15269</strain>
    </source>
</reference>
<feature type="binding site" evidence="12">
    <location>
        <position position="276"/>
    </location>
    <ligand>
        <name>substrate</name>
    </ligand>
</feature>
<keyword evidence="4 12" id="KW-0663">Pyridoxal phosphate</keyword>
<feature type="binding site" evidence="12">
    <location>
        <position position="344"/>
    </location>
    <ligand>
        <name>substrate</name>
    </ligand>
</feature>
<dbReference type="NCBIfam" id="TIGR01048">
    <property type="entry name" value="lysA"/>
    <property type="match status" value="1"/>
</dbReference>
<dbReference type="AlphaFoldDB" id="A0A1H0A0F2"/>
<feature type="binding site" evidence="12">
    <location>
        <position position="372"/>
    </location>
    <ligand>
        <name>pyridoxal 5'-phosphate</name>
        <dbReference type="ChEBI" id="CHEBI:597326"/>
    </ligand>
</feature>
<evidence type="ECO:0000256" key="10">
    <source>
        <dbReference type="ARBA" id="ARBA00066427"/>
    </source>
</evidence>